<dbReference type="Pfam" id="PF13247">
    <property type="entry name" value="Fer4_11"/>
    <property type="match status" value="1"/>
</dbReference>
<evidence type="ECO:0000256" key="3">
    <source>
        <dbReference type="ARBA" id="ARBA00023004"/>
    </source>
</evidence>
<evidence type="ECO:0000256" key="4">
    <source>
        <dbReference type="ARBA" id="ARBA00023014"/>
    </source>
</evidence>
<dbReference type="InterPro" id="IPR017896">
    <property type="entry name" value="4Fe4S_Fe-S-bd"/>
</dbReference>
<name>A0A140L9G7_9FIRM</name>
<dbReference type="PANTHER" id="PTHR42859:SF15">
    <property type="entry name" value="IRON-SULFUR CLUSTER BINDING PROTEIN"/>
    <property type="match status" value="1"/>
</dbReference>
<protein>
    <submittedName>
        <fullName evidence="6">Putative ferredoxin-like protein YdhY</fullName>
    </submittedName>
</protein>
<comment type="caution">
    <text evidence="6">The sequence shown here is derived from an EMBL/GenBank/DDBJ whole genome shotgun (WGS) entry which is preliminary data.</text>
</comment>
<evidence type="ECO:0000256" key="1">
    <source>
        <dbReference type="ARBA" id="ARBA00022485"/>
    </source>
</evidence>
<proteinExistence type="predicted"/>
<sequence length="119" mass="12479">MLACARTVHGDYSPVKSAIQIRSSGGLQGKFVADICRGCIHPPCAQACATGALTARKGGGVGLHREKCIGCKKCIDACLVGAIRFDQREGIPIICIQCGACTKNCPHGVLRMEVSSYAE</sequence>
<dbReference type="SUPFAM" id="SSF54862">
    <property type="entry name" value="4Fe-4S ferredoxins"/>
    <property type="match status" value="1"/>
</dbReference>
<evidence type="ECO:0000313" key="6">
    <source>
        <dbReference type="EMBL" id="KXG77192.1"/>
    </source>
</evidence>
<gene>
    <name evidence="6" type="primary">ydhY</name>
    <name evidence="6" type="ORF">AN619_07220</name>
</gene>
<keyword evidence="7" id="KW-1185">Reference proteome</keyword>
<accession>A0A140L9G7</accession>
<dbReference type="InterPro" id="IPR017900">
    <property type="entry name" value="4Fe4S_Fe_S_CS"/>
</dbReference>
<dbReference type="Proteomes" id="UP000070456">
    <property type="component" value="Unassembled WGS sequence"/>
</dbReference>
<dbReference type="Gene3D" id="3.30.70.20">
    <property type="match status" value="2"/>
</dbReference>
<feature type="domain" description="4Fe-4S ferredoxin-type" evidence="5">
    <location>
        <begin position="59"/>
        <end position="88"/>
    </location>
</feature>
<keyword evidence="3" id="KW-0408">Iron</keyword>
<evidence type="ECO:0000313" key="7">
    <source>
        <dbReference type="Proteomes" id="UP000070456"/>
    </source>
</evidence>
<dbReference type="EMBL" id="LOEE01000019">
    <property type="protein sequence ID" value="KXG77192.1"/>
    <property type="molecule type" value="Genomic_DNA"/>
</dbReference>
<evidence type="ECO:0000256" key="2">
    <source>
        <dbReference type="ARBA" id="ARBA00022723"/>
    </source>
</evidence>
<dbReference type="PANTHER" id="PTHR42859">
    <property type="entry name" value="OXIDOREDUCTASE"/>
    <property type="match status" value="1"/>
</dbReference>
<keyword evidence="2" id="KW-0479">Metal-binding</keyword>
<evidence type="ECO:0000259" key="5">
    <source>
        <dbReference type="PROSITE" id="PS51379"/>
    </source>
</evidence>
<organism evidence="6 7">
    <name type="scientific">Thermotalea metallivorans</name>
    <dbReference type="NCBI Taxonomy" id="520762"/>
    <lineage>
        <taxon>Bacteria</taxon>
        <taxon>Bacillati</taxon>
        <taxon>Bacillota</taxon>
        <taxon>Clostridia</taxon>
        <taxon>Peptostreptococcales</taxon>
        <taxon>Thermotaleaceae</taxon>
        <taxon>Thermotalea</taxon>
    </lineage>
</organism>
<dbReference type="GO" id="GO:0051539">
    <property type="term" value="F:4 iron, 4 sulfur cluster binding"/>
    <property type="evidence" value="ECO:0007669"/>
    <property type="project" value="UniProtKB-KW"/>
</dbReference>
<dbReference type="PROSITE" id="PS00198">
    <property type="entry name" value="4FE4S_FER_1"/>
    <property type="match status" value="1"/>
</dbReference>
<keyword evidence="1" id="KW-0004">4Fe-4S</keyword>
<dbReference type="PROSITE" id="PS51379">
    <property type="entry name" value="4FE4S_FER_2"/>
    <property type="match status" value="2"/>
</dbReference>
<dbReference type="InterPro" id="IPR050294">
    <property type="entry name" value="RnfB_subfamily"/>
</dbReference>
<keyword evidence="4" id="KW-0411">Iron-sulfur</keyword>
<dbReference type="STRING" id="520762.AN619_07220"/>
<dbReference type="CDD" id="cd16370">
    <property type="entry name" value="DMSOR_beta_like"/>
    <property type="match status" value="1"/>
</dbReference>
<feature type="domain" description="4Fe-4S ferredoxin-type" evidence="5">
    <location>
        <begin position="95"/>
        <end position="115"/>
    </location>
</feature>
<reference evidence="6 7" key="1">
    <citation type="submission" date="2015-12" db="EMBL/GenBank/DDBJ databases">
        <title>Draft genome sequence of the thermoanaerobe Thermotalea metallivorans, an isolate from the runoff channel of the Great Artesian Basin, Australia.</title>
        <authorList>
            <person name="Patel B.K."/>
        </authorList>
    </citation>
    <scope>NUCLEOTIDE SEQUENCE [LARGE SCALE GENOMIC DNA]</scope>
    <source>
        <strain evidence="6 7">B2-1</strain>
    </source>
</reference>
<dbReference type="AlphaFoldDB" id="A0A140L9G7"/>
<dbReference type="GO" id="GO:0046872">
    <property type="term" value="F:metal ion binding"/>
    <property type="evidence" value="ECO:0007669"/>
    <property type="project" value="UniProtKB-KW"/>
</dbReference>